<evidence type="ECO:0000256" key="11">
    <source>
        <dbReference type="ARBA" id="ARBA00067018"/>
    </source>
</evidence>
<keyword evidence="3" id="KW-0479">Metal-binding</keyword>
<evidence type="ECO:0000256" key="13">
    <source>
        <dbReference type="ARBA" id="ARBA00083306"/>
    </source>
</evidence>
<dbReference type="Gene3D" id="3.30.413.10">
    <property type="entry name" value="Sulfite Reductase Hemoprotein, domain 1"/>
    <property type="match status" value="1"/>
</dbReference>
<dbReference type="FunFam" id="3.20.20.20:FF:000005">
    <property type="entry name" value="4-hydroxy-3-methylbut-2-en-1-yl diphosphate synthase (flavodoxin)"/>
    <property type="match status" value="1"/>
</dbReference>
<keyword evidence="6" id="KW-0411">Iron-sulfur</keyword>
<dbReference type="InterPro" id="IPR045854">
    <property type="entry name" value="NO2/SO3_Rdtase_4Fe4S_sf"/>
</dbReference>
<keyword evidence="2" id="KW-0004">4Fe-4S</keyword>
<evidence type="ECO:0000256" key="8">
    <source>
        <dbReference type="ARBA" id="ARBA00051119"/>
    </source>
</evidence>
<evidence type="ECO:0000313" key="16">
    <source>
        <dbReference type="EMBL" id="CAE0497104.1"/>
    </source>
</evidence>
<dbReference type="Gene3D" id="3.20.20.20">
    <property type="entry name" value="Dihydropteroate synthase-like"/>
    <property type="match status" value="1"/>
</dbReference>
<keyword evidence="4" id="KW-0560">Oxidoreductase</keyword>
<evidence type="ECO:0000256" key="4">
    <source>
        <dbReference type="ARBA" id="ARBA00023002"/>
    </source>
</evidence>
<dbReference type="InterPro" id="IPR017178">
    <property type="entry name" value="IspG_atypical"/>
</dbReference>
<proteinExistence type="inferred from homology"/>
<dbReference type="AlphaFoldDB" id="A0A7S3QZ12"/>
<comment type="pathway">
    <text evidence="9">Isoprenoid biosynthesis; isopentenyl diphosphate biosynthesis via DXP pathway; isopentenyl diphosphate from 1-deoxy-D-xylulose 5-phosphate: step 5/6.</text>
</comment>
<evidence type="ECO:0000256" key="12">
    <source>
        <dbReference type="ARBA" id="ARBA00072132"/>
    </source>
</evidence>
<dbReference type="SUPFAM" id="SSF56014">
    <property type="entry name" value="Nitrite and sulphite reductase 4Fe-4S domain-like"/>
    <property type="match status" value="1"/>
</dbReference>
<evidence type="ECO:0000256" key="6">
    <source>
        <dbReference type="ARBA" id="ARBA00023014"/>
    </source>
</evidence>
<keyword evidence="5" id="KW-0408">Iron</keyword>
<name>A0A7S3QZ12_DUNTE</name>
<organism evidence="16">
    <name type="scientific">Dunaliella tertiolecta</name>
    <name type="common">Green alga</name>
    <dbReference type="NCBI Taxonomy" id="3047"/>
    <lineage>
        <taxon>Eukaryota</taxon>
        <taxon>Viridiplantae</taxon>
        <taxon>Chlorophyta</taxon>
        <taxon>core chlorophytes</taxon>
        <taxon>Chlorophyceae</taxon>
        <taxon>CS clade</taxon>
        <taxon>Chlamydomonadales</taxon>
        <taxon>Dunaliellaceae</taxon>
        <taxon>Dunaliella</taxon>
    </lineage>
</organism>
<dbReference type="FunFam" id="3.30.413.10:FF:000006">
    <property type="entry name" value="4-hydroxy-3-methylbut-2-en-1-yl diphosphate synthase (flavodoxin)"/>
    <property type="match status" value="1"/>
</dbReference>
<dbReference type="EMBL" id="HBIP01020486">
    <property type="protein sequence ID" value="CAE0497104.1"/>
    <property type="molecule type" value="Transcribed_RNA"/>
</dbReference>
<dbReference type="GO" id="GO:0016114">
    <property type="term" value="P:terpenoid biosynthetic process"/>
    <property type="evidence" value="ECO:0007669"/>
    <property type="project" value="InterPro"/>
</dbReference>
<comment type="cofactor">
    <cofactor evidence="1">
        <name>[4Fe-4S] cluster</name>
        <dbReference type="ChEBI" id="CHEBI:49883"/>
    </cofactor>
</comment>
<dbReference type="InterPro" id="IPR004588">
    <property type="entry name" value="IspG_bac-typ"/>
</dbReference>
<evidence type="ECO:0000259" key="15">
    <source>
        <dbReference type="Pfam" id="PF26540"/>
    </source>
</evidence>
<dbReference type="Pfam" id="PF04551">
    <property type="entry name" value="GcpE"/>
    <property type="match status" value="1"/>
</dbReference>
<evidence type="ECO:0000256" key="9">
    <source>
        <dbReference type="ARBA" id="ARBA00060620"/>
    </source>
</evidence>
<keyword evidence="7" id="KW-0414">Isoprene biosynthesis</keyword>
<dbReference type="GO" id="GO:0005506">
    <property type="term" value="F:iron ion binding"/>
    <property type="evidence" value="ECO:0007669"/>
    <property type="project" value="InterPro"/>
</dbReference>
<evidence type="ECO:0000256" key="1">
    <source>
        <dbReference type="ARBA" id="ARBA00001966"/>
    </source>
</evidence>
<dbReference type="NCBIfam" id="TIGR00612">
    <property type="entry name" value="ispG_gcpE"/>
    <property type="match status" value="1"/>
</dbReference>
<dbReference type="GO" id="GO:0046429">
    <property type="term" value="F:4-hydroxy-3-methylbut-2-en-1-yl diphosphate synthase activity (ferredoxin)"/>
    <property type="evidence" value="ECO:0007669"/>
    <property type="project" value="UniProtKB-EC"/>
</dbReference>
<evidence type="ECO:0000256" key="3">
    <source>
        <dbReference type="ARBA" id="ARBA00022723"/>
    </source>
</evidence>
<evidence type="ECO:0000256" key="5">
    <source>
        <dbReference type="ARBA" id="ARBA00023004"/>
    </source>
</evidence>
<dbReference type="InterPro" id="IPR011005">
    <property type="entry name" value="Dihydropteroate_synth-like_sf"/>
</dbReference>
<accession>A0A7S3QZ12</accession>
<protein>
    <recommendedName>
        <fullName evidence="12">4-hydroxy-3-methylbut-2-en-1-yl diphosphate synthase (ferredoxin), chloroplastic</fullName>
        <ecNumber evidence="11">1.17.7.1</ecNumber>
    </recommendedName>
    <alternativeName>
        <fullName evidence="13">1-hydroxy-2-methyl-2-(E)-butenyl 4-diphosphate synthase</fullName>
    </alternativeName>
</protein>
<dbReference type="InterPro" id="IPR058578">
    <property type="entry name" value="IspG_TIM"/>
</dbReference>
<dbReference type="HAMAP" id="MF_00159">
    <property type="entry name" value="IspG"/>
    <property type="match status" value="1"/>
</dbReference>
<comment type="catalytic activity">
    <reaction evidence="8">
        <text>(2E)-4-hydroxy-3-methylbut-2-enyl diphosphate + 2 oxidized [2Fe-2S]-[ferredoxin] + H2O = 2-C-methyl-D-erythritol 2,4-cyclic diphosphate + 2 reduced [2Fe-2S]-[ferredoxin] + H(+)</text>
        <dbReference type="Rhea" id="RHEA:26119"/>
        <dbReference type="Rhea" id="RHEA-COMP:10000"/>
        <dbReference type="Rhea" id="RHEA-COMP:10001"/>
        <dbReference type="ChEBI" id="CHEBI:15377"/>
        <dbReference type="ChEBI" id="CHEBI:15378"/>
        <dbReference type="ChEBI" id="CHEBI:33737"/>
        <dbReference type="ChEBI" id="CHEBI:33738"/>
        <dbReference type="ChEBI" id="CHEBI:58483"/>
        <dbReference type="ChEBI" id="CHEBI:128753"/>
        <dbReference type="EC" id="1.17.7.1"/>
    </reaction>
</comment>
<dbReference type="PANTHER" id="PTHR30454:SF0">
    <property type="entry name" value="4-HYDROXY-3-METHYLBUT-2-EN-1-YL DIPHOSPHATE SYNTHASE (FERREDOXIN), CHLOROPLASTIC"/>
    <property type="match status" value="1"/>
</dbReference>
<reference evidence="16" key="1">
    <citation type="submission" date="2021-01" db="EMBL/GenBank/DDBJ databases">
        <authorList>
            <person name="Corre E."/>
            <person name="Pelletier E."/>
            <person name="Niang G."/>
            <person name="Scheremetjew M."/>
            <person name="Finn R."/>
            <person name="Kale V."/>
            <person name="Holt S."/>
            <person name="Cochrane G."/>
            <person name="Meng A."/>
            <person name="Brown T."/>
            <person name="Cohen L."/>
        </authorList>
    </citation>
    <scope>NUCLEOTIDE SEQUENCE</scope>
    <source>
        <strain evidence="16">CCMP1320</strain>
    </source>
</reference>
<feature type="domain" description="IspG TIM-barrel" evidence="14">
    <location>
        <begin position="64"/>
        <end position="334"/>
    </location>
</feature>
<comment type="similarity">
    <text evidence="10">Belongs to the IspG family.</text>
</comment>
<dbReference type="GO" id="GO:0009507">
    <property type="term" value="C:chloroplast"/>
    <property type="evidence" value="ECO:0007669"/>
    <property type="project" value="TreeGrafter"/>
</dbReference>
<evidence type="ECO:0000256" key="2">
    <source>
        <dbReference type="ARBA" id="ARBA00022485"/>
    </source>
</evidence>
<evidence type="ECO:0000259" key="14">
    <source>
        <dbReference type="Pfam" id="PF04551"/>
    </source>
</evidence>
<gene>
    <name evidence="16" type="ORF">DTER00134_LOCUS12177</name>
</gene>
<dbReference type="PANTHER" id="PTHR30454">
    <property type="entry name" value="4-HYDROXY-3-METHYLBUT-2-EN-1-YL DIPHOSPHATE SYNTHASE"/>
    <property type="match status" value="1"/>
</dbReference>
<dbReference type="Pfam" id="PF26540">
    <property type="entry name" value="GcpE_C"/>
    <property type="match status" value="1"/>
</dbReference>
<dbReference type="EC" id="1.17.7.1" evidence="11"/>
<dbReference type="InterPro" id="IPR058579">
    <property type="entry name" value="IspG_C"/>
</dbReference>
<sequence length="734" mass="80674">MQALNMRCPAGMQAQSLKSRRPVWARPGRRGMLKVNAQQAVAPPPIDLDAKYCETVHATKRRPTRTVMAGKVPIGSDHRVALQTMTTTDTKDVEATVAQVKKCADAGADLVRITVQGRREAKACQEIRQRLFQDGYDVPLVADIHFQPAVAMMVAEAFEKIRINPGNFADGRKTFEQINYDDPAEFEAERAHIEEVFTPLVLKCKELGRAMRIGTNHGSLSARILSFYGDTPKGMVASAFEFAEVCRKHDYHNFVFSMKASNPLVMVQAYRLLAEEMYARGWDYPLHLGVTEAGEGEDGRMKSAIGIGALLMDGLGDTIRVSLTEDPELEIEPCRRLADLGNKADSERWGVEPFEELTRDIHNYEKRKGDLPVQKEGEAFDFRGLLHRDGTVYNAVTPEELTKQPELTYHKLGCKLAVGMPFKDVATTDAIYMRTIPPSSSTEGRRAIKRLQDVAIHVIAPAAELHKDPLPGAVTMHTLRECLAAQANGGLTLPQGSTRLAVQVDGSESIEEVAALKQLSADVVLLNVREGTQRFHASRRVFETLQREGINTPVVHHISFPEGTPRDELVIYTGSIIGGLLVDGLGDGVLIDAPHEDLEFVSSTSFGLLQGSRMRLTKTDYVSCPSCGRTLFDLQEVTDQIRQRTGHLPGVAIAVMGCIVNGPGEMADADFGYVGGAPGKIDLYVGKEVIKRGIPHETACDQLVQLIKDYGRWVEPPAEEERGAEGNKELVGST</sequence>
<feature type="domain" description="IspG C-terminal" evidence="15">
    <location>
        <begin position="621"/>
        <end position="708"/>
    </location>
</feature>
<evidence type="ECO:0000256" key="7">
    <source>
        <dbReference type="ARBA" id="ARBA00023229"/>
    </source>
</evidence>
<dbReference type="PIRSF" id="PIRSF037336">
    <property type="entry name" value="IspG_like"/>
    <property type="match status" value="1"/>
</dbReference>
<dbReference type="GO" id="GO:0051539">
    <property type="term" value="F:4 iron, 4 sulfur cluster binding"/>
    <property type="evidence" value="ECO:0007669"/>
    <property type="project" value="UniProtKB-KW"/>
</dbReference>
<evidence type="ECO:0000256" key="10">
    <source>
        <dbReference type="ARBA" id="ARBA00061554"/>
    </source>
</evidence>
<dbReference type="GO" id="GO:0019288">
    <property type="term" value="P:isopentenyl diphosphate biosynthetic process, methylerythritol 4-phosphate pathway"/>
    <property type="evidence" value="ECO:0007669"/>
    <property type="project" value="TreeGrafter"/>
</dbReference>